<reference evidence="1 2" key="1">
    <citation type="submission" date="2016-08" db="EMBL/GenBank/DDBJ databases">
        <authorList>
            <consortium name="Lentinula edodes genome sequencing consortium"/>
            <person name="Sakamoto Y."/>
            <person name="Nakade K."/>
            <person name="Sato S."/>
            <person name="Yoshida Y."/>
            <person name="Miyazaki K."/>
            <person name="Natsume S."/>
            <person name="Konno N."/>
        </authorList>
    </citation>
    <scope>NUCLEOTIDE SEQUENCE [LARGE SCALE GENOMIC DNA]</scope>
    <source>
        <strain evidence="1 2">NBRC 111202</strain>
    </source>
</reference>
<sequence length="71" mass="8548">MASPGGPTCGLFDLQRAIGCWRREIYAPVLPPRFVDRVHGHDIRRVRKTERWVQTWRRELRDWILFAWSQT</sequence>
<protein>
    <submittedName>
        <fullName evidence="1">Uncharacterized protein</fullName>
    </submittedName>
</protein>
<evidence type="ECO:0000313" key="2">
    <source>
        <dbReference type="Proteomes" id="UP000188533"/>
    </source>
</evidence>
<keyword evidence="2" id="KW-1185">Reference proteome</keyword>
<proteinExistence type="predicted"/>
<organism evidence="1 2">
    <name type="scientific">Lentinula edodes</name>
    <name type="common">Shiitake mushroom</name>
    <name type="synonym">Lentinus edodes</name>
    <dbReference type="NCBI Taxonomy" id="5353"/>
    <lineage>
        <taxon>Eukaryota</taxon>
        <taxon>Fungi</taxon>
        <taxon>Dikarya</taxon>
        <taxon>Basidiomycota</taxon>
        <taxon>Agaricomycotina</taxon>
        <taxon>Agaricomycetes</taxon>
        <taxon>Agaricomycetidae</taxon>
        <taxon>Agaricales</taxon>
        <taxon>Marasmiineae</taxon>
        <taxon>Omphalotaceae</taxon>
        <taxon>Lentinula</taxon>
    </lineage>
</organism>
<name>A0A1Q3ENV5_LENED</name>
<dbReference type="Proteomes" id="UP000188533">
    <property type="component" value="Unassembled WGS sequence"/>
</dbReference>
<accession>A0A1Q3ENV5</accession>
<evidence type="ECO:0000313" key="1">
    <source>
        <dbReference type="EMBL" id="GAW08890.1"/>
    </source>
</evidence>
<gene>
    <name evidence="1" type="ORF">LENED_010998</name>
</gene>
<dbReference type="AlphaFoldDB" id="A0A1Q3ENV5"/>
<comment type="caution">
    <text evidence="1">The sequence shown here is derived from an EMBL/GenBank/DDBJ whole genome shotgun (WGS) entry which is preliminary data.</text>
</comment>
<reference evidence="1 2" key="2">
    <citation type="submission" date="2017-02" db="EMBL/GenBank/DDBJ databases">
        <title>A genome survey and senescence transcriptome analysis in Lentinula edodes.</title>
        <authorList>
            <person name="Sakamoto Y."/>
            <person name="Nakade K."/>
            <person name="Sato S."/>
            <person name="Yoshida Y."/>
            <person name="Miyazaki K."/>
            <person name="Natsume S."/>
            <person name="Konno N."/>
        </authorList>
    </citation>
    <scope>NUCLEOTIDE SEQUENCE [LARGE SCALE GENOMIC DNA]</scope>
    <source>
        <strain evidence="1 2">NBRC 111202</strain>
    </source>
</reference>
<dbReference type="EMBL" id="BDGU01000822">
    <property type="protein sequence ID" value="GAW08890.1"/>
    <property type="molecule type" value="Genomic_DNA"/>
</dbReference>